<evidence type="ECO:0000256" key="4">
    <source>
        <dbReference type="ARBA" id="ARBA00022475"/>
    </source>
</evidence>
<evidence type="ECO:0000256" key="11">
    <source>
        <dbReference type="HAMAP-Rule" id="MF_01145"/>
    </source>
</evidence>
<gene>
    <name evidence="11 14" type="primary">prsA</name>
    <name evidence="14" type="ORF">GCM10022410_03070</name>
</gene>
<dbReference type="InterPro" id="IPR023059">
    <property type="entry name" value="Foldase_PrsA"/>
</dbReference>
<dbReference type="Proteomes" id="UP001501734">
    <property type="component" value="Unassembled WGS sequence"/>
</dbReference>
<evidence type="ECO:0000256" key="9">
    <source>
        <dbReference type="ARBA" id="ARBA00023235"/>
    </source>
</evidence>
<evidence type="ECO:0000256" key="10">
    <source>
        <dbReference type="ARBA" id="ARBA00023288"/>
    </source>
</evidence>
<name>A0ABP7V4X1_9BACI</name>
<evidence type="ECO:0000256" key="12">
    <source>
        <dbReference type="SAM" id="SignalP"/>
    </source>
</evidence>
<dbReference type="GO" id="GO:0016853">
    <property type="term" value="F:isomerase activity"/>
    <property type="evidence" value="ECO:0007669"/>
    <property type="project" value="UniProtKB-KW"/>
</dbReference>
<sequence length="297" mass="33316">MKKLAIVATISAAIIGLSACSSGDSEVVVEMDQGNITKEEFYEELKAISGETVLHSMVYASILEDKYEVDNDHVDDQVELMREQYGDAFEMVLQQSGFASEDDYRKMLKLHLLEQEAFTEDIEVSDEEIQLRYDRLLTEIEASHILVADEELANDLHGQLLDGADFSELAQEHSMDPGSAAEGGQLGFFSAGDMVAEFENAAYELDVDEISEPVQSTHGWHIIKVTATRDSEREVDSFDDMKARLRTEIALPQVEETVATAKMRELLEGSNIKVNIDEFKDLFTFEDLPEVDDLDLE</sequence>
<keyword evidence="15" id="KW-1185">Reference proteome</keyword>
<feature type="chain" id="PRO_5046416630" description="Foldase protein PrsA" evidence="12">
    <location>
        <begin position="20"/>
        <end position="297"/>
    </location>
</feature>
<evidence type="ECO:0000256" key="1">
    <source>
        <dbReference type="ARBA" id="ARBA00000971"/>
    </source>
</evidence>
<comment type="similarity">
    <text evidence="3 11">Belongs to the PrsA family.</text>
</comment>
<reference evidence="15" key="1">
    <citation type="journal article" date="2019" name="Int. J. Syst. Evol. Microbiol.">
        <title>The Global Catalogue of Microorganisms (GCM) 10K type strain sequencing project: providing services to taxonomists for standard genome sequencing and annotation.</title>
        <authorList>
            <consortium name="The Broad Institute Genomics Platform"/>
            <consortium name="The Broad Institute Genome Sequencing Center for Infectious Disease"/>
            <person name="Wu L."/>
            <person name="Ma J."/>
        </authorList>
    </citation>
    <scope>NUCLEOTIDE SEQUENCE [LARGE SCALE GENOMIC DNA]</scope>
    <source>
        <strain evidence="15">JCM 17250</strain>
    </source>
</reference>
<dbReference type="InterPro" id="IPR000297">
    <property type="entry name" value="PPIase_PpiC"/>
</dbReference>
<protein>
    <recommendedName>
        <fullName evidence="11">Foldase protein PrsA</fullName>
        <ecNumber evidence="11">5.2.1.8</ecNumber>
    </recommendedName>
</protein>
<dbReference type="SUPFAM" id="SSF109998">
    <property type="entry name" value="Triger factor/SurA peptide-binding domain-like"/>
    <property type="match status" value="1"/>
</dbReference>
<evidence type="ECO:0000256" key="3">
    <source>
        <dbReference type="ARBA" id="ARBA00006071"/>
    </source>
</evidence>
<dbReference type="PANTHER" id="PTHR47245:SF1">
    <property type="entry name" value="FOLDASE PROTEIN PRSA"/>
    <property type="match status" value="1"/>
</dbReference>
<dbReference type="PROSITE" id="PS50198">
    <property type="entry name" value="PPIC_PPIASE_2"/>
    <property type="match status" value="1"/>
</dbReference>
<keyword evidence="10 11" id="KW-0449">Lipoprotein</keyword>
<keyword evidence="4 11" id="KW-1003">Cell membrane</keyword>
<keyword evidence="8 11" id="KW-0564">Palmitate</keyword>
<evidence type="ECO:0000256" key="2">
    <source>
        <dbReference type="ARBA" id="ARBA00004193"/>
    </source>
</evidence>
<evidence type="ECO:0000313" key="14">
    <source>
        <dbReference type="EMBL" id="GAA4059288.1"/>
    </source>
</evidence>
<comment type="caution">
    <text evidence="14">The sequence shown here is derived from an EMBL/GenBank/DDBJ whole genome shotgun (WGS) entry which is preliminary data.</text>
</comment>
<keyword evidence="5 11" id="KW-0732">Signal</keyword>
<keyword evidence="7 11" id="KW-0472">Membrane</keyword>
<evidence type="ECO:0000313" key="15">
    <source>
        <dbReference type="Proteomes" id="UP001501734"/>
    </source>
</evidence>
<dbReference type="InterPro" id="IPR046357">
    <property type="entry name" value="PPIase_dom_sf"/>
</dbReference>
<accession>A0ABP7V4X1</accession>
<dbReference type="PROSITE" id="PS01096">
    <property type="entry name" value="PPIC_PPIASE_1"/>
    <property type="match status" value="1"/>
</dbReference>
<feature type="domain" description="PpiC" evidence="13">
    <location>
        <begin position="137"/>
        <end position="227"/>
    </location>
</feature>
<organism evidence="14 15">
    <name type="scientific">Amphibacillus indicireducens</name>
    <dbReference type="NCBI Taxonomy" id="1076330"/>
    <lineage>
        <taxon>Bacteria</taxon>
        <taxon>Bacillati</taxon>
        <taxon>Bacillota</taxon>
        <taxon>Bacilli</taxon>
        <taxon>Bacillales</taxon>
        <taxon>Bacillaceae</taxon>
        <taxon>Amphibacillus</taxon>
    </lineage>
</organism>
<dbReference type="EMBL" id="BAABDL010000015">
    <property type="protein sequence ID" value="GAA4059288.1"/>
    <property type="molecule type" value="Genomic_DNA"/>
</dbReference>
<evidence type="ECO:0000256" key="6">
    <source>
        <dbReference type="ARBA" id="ARBA00023110"/>
    </source>
</evidence>
<comment type="function">
    <text evidence="11">Plays a major role in protein secretion by helping the post-translocational extracellular folding of several secreted proteins.</text>
</comment>
<dbReference type="EC" id="5.2.1.8" evidence="11"/>
<dbReference type="PANTHER" id="PTHR47245">
    <property type="entry name" value="PEPTIDYLPROLYL ISOMERASE"/>
    <property type="match status" value="1"/>
</dbReference>
<comment type="catalytic activity">
    <reaction evidence="1 11">
        <text>[protein]-peptidylproline (omega=180) = [protein]-peptidylproline (omega=0)</text>
        <dbReference type="Rhea" id="RHEA:16237"/>
        <dbReference type="Rhea" id="RHEA-COMP:10747"/>
        <dbReference type="Rhea" id="RHEA-COMP:10748"/>
        <dbReference type="ChEBI" id="CHEBI:83833"/>
        <dbReference type="ChEBI" id="CHEBI:83834"/>
        <dbReference type="EC" id="5.2.1.8"/>
    </reaction>
</comment>
<evidence type="ECO:0000259" key="13">
    <source>
        <dbReference type="PROSITE" id="PS50198"/>
    </source>
</evidence>
<dbReference type="InterPro" id="IPR023058">
    <property type="entry name" value="PPIase_PpiC_CS"/>
</dbReference>
<dbReference type="SUPFAM" id="SSF54534">
    <property type="entry name" value="FKBP-like"/>
    <property type="match status" value="1"/>
</dbReference>
<evidence type="ECO:0000256" key="7">
    <source>
        <dbReference type="ARBA" id="ARBA00023136"/>
    </source>
</evidence>
<dbReference type="InterPro" id="IPR027304">
    <property type="entry name" value="Trigger_fact/SurA_dom_sf"/>
</dbReference>
<dbReference type="Gene3D" id="3.10.50.40">
    <property type="match status" value="1"/>
</dbReference>
<dbReference type="InterPro" id="IPR050245">
    <property type="entry name" value="PrsA_foldase"/>
</dbReference>
<dbReference type="HAMAP" id="MF_01145">
    <property type="entry name" value="Foldase_PrsA"/>
    <property type="match status" value="1"/>
</dbReference>
<feature type="signal peptide" evidence="12">
    <location>
        <begin position="1"/>
        <end position="19"/>
    </location>
</feature>
<evidence type="ECO:0000256" key="5">
    <source>
        <dbReference type="ARBA" id="ARBA00022729"/>
    </source>
</evidence>
<dbReference type="RefSeq" id="WP_344909681.1">
    <property type="nucleotide sequence ID" value="NZ_BAABDL010000015.1"/>
</dbReference>
<dbReference type="PROSITE" id="PS51257">
    <property type="entry name" value="PROKAR_LIPOPROTEIN"/>
    <property type="match status" value="1"/>
</dbReference>
<comment type="subcellular location">
    <subcellularLocation>
        <location evidence="2 11">Cell membrane</location>
        <topology evidence="2 11">Lipid-anchor</topology>
    </subcellularLocation>
</comment>
<keyword evidence="9 11" id="KW-0413">Isomerase</keyword>
<keyword evidence="6 11" id="KW-0697">Rotamase</keyword>
<dbReference type="Pfam" id="PF00639">
    <property type="entry name" value="Rotamase"/>
    <property type="match status" value="1"/>
</dbReference>
<evidence type="ECO:0000256" key="8">
    <source>
        <dbReference type="ARBA" id="ARBA00023139"/>
    </source>
</evidence>
<proteinExistence type="inferred from homology"/>